<sequence>MGASKISSYNAPVLGALTVGKLVIYLFVGGFLAVGAIGLVIVMFGEFFGALGGRGLVIVLVVTILGLLLLGPVGSMKL</sequence>
<dbReference type="EMBL" id="CP098502">
    <property type="protein sequence ID" value="UTI62631.1"/>
    <property type="molecule type" value="Genomic_DNA"/>
</dbReference>
<keyword evidence="1" id="KW-1133">Transmembrane helix</keyword>
<evidence type="ECO:0000256" key="1">
    <source>
        <dbReference type="SAM" id="Phobius"/>
    </source>
</evidence>
<reference evidence="2 3" key="1">
    <citation type="submission" date="2022-06" db="EMBL/GenBank/DDBJ databases">
        <title>Paraconexibacter antarcticus.</title>
        <authorList>
            <person name="Kim C.S."/>
        </authorList>
    </citation>
    <scope>NUCLEOTIDE SEQUENCE [LARGE SCALE GENOMIC DNA]</scope>
    <source>
        <strain evidence="2 3">02-257</strain>
    </source>
</reference>
<evidence type="ECO:0000313" key="2">
    <source>
        <dbReference type="EMBL" id="UTI62631.1"/>
    </source>
</evidence>
<dbReference type="RefSeq" id="WP_254569368.1">
    <property type="nucleotide sequence ID" value="NZ_CP098502.1"/>
</dbReference>
<feature type="transmembrane region" description="Helical" evidence="1">
    <location>
        <begin position="22"/>
        <end position="44"/>
    </location>
</feature>
<gene>
    <name evidence="2" type="ORF">NBH00_14825</name>
</gene>
<keyword evidence="1" id="KW-0812">Transmembrane</keyword>
<keyword evidence="1" id="KW-0472">Membrane</keyword>
<evidence type="ECO:0000313" key="3">
    <source>
        <dbReference type="Proteomes" id="UP001056035"/>
    </source>
</evidence>
<dbReference type="Proteomes" id="UP001056035">
    <property type="component" value="Chromosome"/>
</dbReference>
<protein>
    <submittedName>
        <fullName evidence="2">Uncharacterized protein</fullName>
    </submittedName>
</protein>
<proteinExistence type="predicted"/>
<accession>A0ABY5DLD1</accession>
<organism evidence="2 3">
    <name type="scientific">Paraconexibacter antarcticus</name>
    <dbReference type="NCBI Taxonomy" id="2949664"/>
    <lineage>
        <taxon>Bacteria</taxon>
        <taxon>Bacillati</taxon>
        <taxon>Actinomycetota</taxon>
        <taxon>Thermoleophilia</taxon>
        <taxon>Solirubrobacterales</taxon>
        <taxon>Paraconexibacteraceae</taxon>
        <taxon>Paraconexibacter</taxon>
    </lineage>
</organism>
<feature type="transmembrane region" description="Helical" evidence="1">
    <location>
        <begin position="56"/>
        <end position="75"/>
    </location>
</feature>
<keyword evidence="3" id="KW-1185">Reference proteome</keyword>
<name>A0ABY5DLD1_9ACTN</name>